<feature type="compositionally biased region" description="Polar residues" evidence="1">
    <location>
        <begin position="92"/>
        <end position="105"/>
    </location>
</feature>
<evidence type="ECO:0000313" key="3">
    <source>
        <dbReference type="Proteomes" id="UP000193986"/>
    </source>
</evidence>
<feature type="compositionally biased region" description="Polar residues" evidence="1">
    <location>
        <begin position="266"/>
        <end position="275"/>
    </location>
</feature>
<protein>
    <submittedName>
        <fullName evidence="2">Uncharacterized protein</fullName>
    </submittedName>
</protein>
<dbReference type="AlphaFoldDB" id="A0A1Y2B8Y9"/>
<dbReference type="Proteomes" id="UP000193986">
    <property type="component" value="Unassembled WGS sequence"/>
</dbReference>
<feature type="region of interest" description="Disordered" evidence="1">
    <location>
        <begin position="1"/>
        <end position="118"/>
    </location>
</feature>
<feature type="compositionally biased region" description="Polar residues" evidence="1">
    <location>
        <begin position="28"/>
        <end position="44"/>
    </location>
</feature>
<proteinExistence type="predicted"/>
<comment type="caution">
    <text evidence="2">The sequence shown here is derived from an EMBL/GenBank/DDBJ whole genome shotgun (WGS) entry which is preliminary data.</text>
</comment>
<name>A0A1Y2B8Y9_9TREE</name>
<evidence type="ECO:0000256" key="1">
    <source>
        <dbReference type="SAM" id="MobiDB-lite"/>
    </source>
</evidence>
<evidence type="ECO:0000313" key="2">
    <source>
        <dbReference type="EMBL" id="ORY31293.1"/>
    </source>
</evidence>
<feature type="compositionally biased region" description="Low complexity" evidence="1">
    <location>
        <begin position="247"/>
        <end position="258"/>
    </location>
</feature>
<feature type="region of interest" description="Disordered" evidence="1">
    <location>
        <begin position="247"/>
        <end position="275"/>
    </location>
</feature>
<reference evidence="2 3" key="1">
    <citation type="submission" date="2016-07" db="EMBL/GenBank/DDBJ databases">
        <title>Pervasive Adenine N6-methylation of Active Genes in Fungi.</title>
        <authorList>
            <consortium name="DOE Joint Genome Institute"/>
            <person name="Mondo S.J."/>
            <person name="Dannebaum R.O."/>
            <person name="Kuo R.C."/>
            <person name="Labutti K."/>
            <person name="Haridas S."/>
            <person name="Kuo A."/>
            <person name="Salamov A."/>
            <person name="Ahrendt S.R."/>
            <person name="Lipzen A."/>
            <person name="Sullivan W."/>
            <person name="Andreopoulos W.B."/>
            <person name="Clum A."/>
            <person name="Lindquist E."/>
            <person name="Daum C."/>
            <person name="Ramamoorthy G.K."/>
            <person name="Gryganskyi A."/>
            <person name="Culley D."/>
            <person name="Magnuson J.K."/>
            <person name="James T.Y."/>
            <person name="O'Malley M.A."/>
            <person name="Stajich J.E."/>
            <person name="Spatafora J.W."/>
            <person name="Visel A."/>
            <person name="Grigoriev I.V."/>
        </authorList>
    </citation>
    <scope>NUCLEOTIDE SEQUENCE [LARGE SCALE GENOMIC DNA]</scope>
    <source>
        <strain evidence="2 3">68-887.2</strain>
    </source>
</reference>
<keyword evidence="3" id="KW-1185">Reference proteome</keyword>
<gene>
    <name evidence="2" type="ORF">BCR39DRAFT_558318</name>
</gene>
<dbReference type="InParanoid" id="A0A1Y2B8Y9"/>
<dbReference type="EMBL" id="MCFC01000016">
    <property type="protein sequence ID" value="ORY31293.1"/>
    <property type="molecule type" value="Genomic_DNA"/>
</dbReference>
<organism evidence="2 3">
    <name type="scientific">Naematelia encephala</name>
    <dbReference type="NCBI Taxonomy" id="71784"/>
    <lineage>
        <taxon>Eukaryota</taxon>
        <taxon>Fungi</taxon>
        <taxon>Dikarya</taxon>
        <taxon>Basidiomycota</taxon>
        <taxon>Agaricomycotina</taxon>
        <taxon>Tremellomycetes</taxon>
        <taxon>Tremellales</taxon>
        <taxon>Naemateliaceae</taxon>
        <taxon>Naematelia</taxon>
    </lineage>
</organism>
<accession>A0A1Y2B8Y9</accession>
<sequence>MSTVPPSKVEPPPYLAADMYDKPPTRLPQPSSRTNLRSVASTSGLIPATVGSQRPTVPSRPPTIPSRPSSAVPGSSRPKSNQSTAKPRPATALSSTAKQLGTQTQTKRDSTAIAINPSILRRQRSLPIRSAIQPNGQAMSSDRLTLPAPKPLAVKRILSSQNLNDANRPIATDVKSRPKLTTTSWGSRLIAQAPSRMGHHNPSAAMEHIEEETDDLWQTRPLDQTSKFTKPHNTFSLPLVADLSITSSSASPSTPYPAVKGKQRYKSTTQATLHPSASTRIRPVLVDTPQRPLPVRPKIIDPSPLMPRLASTWLAEPRESLEMMKDISMSFQDSSDDGSPFWLGNQSRSDPIACGVTQTSSPQLAPQANPSQGLIEELNQTRSRYEQAVETKDTAQTMARRAISKLVITKFDAVIRGKPD</sequence>